<dbReference type="Gene3D" id="3.40.50.1000">
    <property type="entry name" value="HAD superfamily/HAD-like"/>
    <property type="match status" value="1"/>
</dbReference>
<dbReference type="PANTHER" id="PTHR47478">
    <property type="match status" value="1"/>
</dbReference>
<dbReference type="Pfam" id="PF13419">
    <property type="entry name" value="HAD_2"/>
    <property type="match status" value="1"/>
</dbReference>
<dbReference type="InterPro" id="IPR006439">
    <property type="entry name" value="HAD-SF_hydro_IA"/>
</dbReference>
<evidence type="ECO:0000313" key="1">
    <source>
        <dbReference type="EMBL" id="POS02422.1"/>
    </source>
</evidence>
<dbReference type="RefSeq" id="WP_103725476.1">
    <property type="nucleotide sequence ID" value="NZ_PQNY01000004.1"/>
</dbReference>
<keyword evidence="1" id="KW-0378">Hydrolase</keyword>
<organism evidence="1 2">
    <name type="scientific">Flavobacterium croceum DSM 17960</name>
    <dbReference type="NCBI Taxonomy" id="1121886"/>
    <lineage>
        <taxon>Bacteria</taxon>
        <taxon>Pseudomonadati</taxon>
        <taxon>Bacteroidota</taxon>
        <taxon>Flavobacteriia</taxon>
        <taxon>Flavobacteriales</taxon>
        <taxon>Flavobacteriaceae</taxon>
        <taxon>Flavobacterium</taxon>
    </lineage>
</organism>
<keyword evidence="2" id="KW-1185">Reference proteome</keyword>
<reference evidence="1 2" key="1">
    <citation type="submission" date="2018-01" db="EMBL/GenBank/DDBJ databases">
        <title>Genomic Encyclopedia of Type Strains, Phase I: the one thousand microbial genomes (KMG-I) project.</title>
        <authorList>
            <person name="Goeker M."/>
        </authorList>
    </citation>
    <scope>NUCLEOTIDE SEQUENCE [LARGE SCALE GENOMIC DNA]</scope>
    <source>
        <strain evidence="1 2">DSM 17960</strain>
    </source>
</reference>
<dbReference type="Gene3D" id="1.10.150.240">
    <property type="entry name" value="Putative phosphatase, domain 2"/>
    <property type="match status" value="1"/>
</dbReference>
<dbReference type="SFLD" id="SFLDS00003">
    <property type="entry name" value="Haloacid_Dehalogenase"/>
    <property type="match status" value="1"/>
</dbReference>
<sequence length="229" mass="26573">MPFRTNKHIFFDLDHTLWDFEKNSALAFQEIFTNLDISVNLNDFLEVYIPLNKLYWEKYRNEVVTQEELRYGRLRDSFDSLKMSISDADIWTIAHQYITTLPTYNHLFEGAVDVLNYLKTNYSLHIITNGFNEVQTGKLKNSGIMHYFETITNSEMAGVKKPNPKIFEYALRFANAKASQSVMVGDCLEADIYGAKAIGMQTIWFNEFKVTPPKDIIAIHTLGEIKNYL</sequence>
<dbReference type="NCBIfam" id="TIGR02254">
    <property type="entry name" value="YjjG_YfnB"/>
    <property type="match status" value="1"/>
</dbReference>
<dbReference type="Proteomes" id="UP000237056">
    <property type="component" value="Unassembled WGS sequence"/>
</dbReference>
<dbReference type="PRINTS" id="PR00413">
    <property type="entry name" value="HADHALOGNASE"/>
</dbReference>
<dbReference type="EMBL" id="PQNY01000004">
    <property type="protein sequence ID" value="POS02422.1"/>
    <property type="molecule type" value="Genomic_DNA"/>
</dbReference>
<dbReference type="OrthoDB" id="9802350at2"/>
<dbReference type="InterPro" id="IPR036412">
    <property type="entry name" value="HAD-like_sf"/>
</dbReference>
<gene>
    <name evidence="1" type="ORF">Q361_104144</name>
</gene>
<dbReference type="GO" id="GO:0008253">
    <property type="term" value="F:5'-nucleotidase activity"/>
    <property type="evidence" value="ECO:0007669"/>
    <property type="project" value="InterPro"/>
</dbReference>
<dbReference type="SFLD" id="SFLDG01129">
    <property type="entry name" value="C1.5:_HAD__Beta-PGM__Phosphata"/>
    <property type="match status" value="1"/>
</dbReference>
<dbReference type="CDD" id="cd04305">
    <property type="entry name" value="HAD_Neu5Ac-Pase_like"/>
    <property type="match status" value="1"/>
</dbReference>
<dbReference type="PANTHER" id="PTHR47478:SF1">
    <property type="entry name" value="PYRIMIDINE 5'-NUCLEOTIDASE YJJG"/>
    <property type="match status" value="1"/>
</dbReference>
<comment type="caution">
    <text evidence="1">The sequence shown here is derived from an EMBL/GenBank/DDBJ whole genome shotgun (WGS) entry which is preliminary data.</text>
</comment>
<dbReference type="InterPro" id="IPR011951">
    <property type="entry name" value="HAD-SF_hydro_IA_YjjG/PynA"/>
</dbReference>
<dbReference type="InterPro" id="IPR023198">
    <property type="entry name" value="PGP-like_dom2"/>
</dbReference>
<dbReference type="NCBIfam" id="TIGR01549">
    <property type="entry name" value="HAD-SF-IA-v1"/>
    <property type="match status" value="1"/>
</dbReference>
<dbReference type="SFLD" id="SFLDG01135">
    <property type="entry name" value="C1.5.6:_HAD__Beta-PGM__Phospha"/>
    <property type="match status" value="1"/>
</dbReference>
<accession>A0A2S4N9Q0</accession>
<dbReference type="InterPro" id="IPR041492">
    <property type="entry name" value="HAD_2"/>
</dbReference>
<dbReference type="InterPro" id="IPR023214">
    <property type="entry name" value="HAD_sf"/>
</dbReference>
<dbReference type="InterPro" id="IPR052550">
    <property type="entry name" value="Pyrimidine_5'-ntase_YjjG"/>
</dbReference>
<evidence type="ECO:0000313" key="2">
    <source>
        <dbReference type="Proteomes" id="UP000237056"/>
    </source>
</evidence>
<name>A0A2S4N9Q0_9FLAO</name>
<proteinExistence type="predicted"/>
<dbReference type="AlphaFoldDB" id="A0A2S4N9Q0"/>
<protein>
    <submittedName>
        <fullName evidence="1">Putative hydrolase of the HAD superfamily</fullName>
    </submittedName>
</protein>
<dbReference type="SUPFAM" id="SSF56784">
    <property type="entry name" value="HAD-like"/>
    <property type="match status" value="1"/>
</dbReference>